<name>A0A2U1LRL1_ARTAN</name>
<protein>
    <submittedName>
        <fullName evidence="1">AIG1-like protein</fullName>
    </submittedName>
</protein>
<proteinExistence type="predicted"/>
<sequence>MKGFSLAENIEKNNAFDAISSDQSATRLEVNEVVNDGDGEIKVLNLVQRVIDVESTSDNDAQDQANELETKVLVDGKQDDAKAVGVVDKQNSDEPDVLEGNRVISVGGLRDGFG</sequence>
<accession>A0A2U1LRL1</accession>
<gene>
    <name evidence="1" type="ORF">CTI12_AA454160</name>
</gene>
<dbReference type="EMBL" id="PKPP01008089">
    <property type="protein sequence ID" value="PWA51619.1"/>
    <property type="molecule type" value="Genomic_DNA"/>
</dbReference>
<organism evidence="1 2">
    <name type="scientific">Artemisia annua</name>
    <name type="common">Sweet wormwood</name>
    <dbReference type="NCBI Taxonomy" id="35608"/>
    <lineage>
        <taxon>Eukaryota</taxon>
        <taxon>Viridiplantae</taxon>
        <taxon>Streptophyta</taxon>
        <taxon>Embryophyta</taxon>
        <taxon>Tracheophyta</taxon>
        <taxon>Spermatophyta</taxon>
        <taxon>Magnoliopsida</taxon>
        <taxon>eudicotyledons</taxon>
        <taxon>Gunneridae</taxon>
        <taxon>Pentapetalae</taxon>
        <taxon>asterids</taxon>
        <taxon>campanulids</taxon>
        <taxon>Asterales</taxon>
        <taxon>Asteraceae</taxon>
        <taxon>Asteroideae</taxon>
        <taxon>Anthemideae</taxon>
        <taxon>Artemisiinae</taxon>
        <taxon>Artemisia</taxon>
    </lineage>
</organism>
<dbReference type="AlphaFoldDB" id="A0A2U1LRL1"/>
<keyword evidence="2" id="KW-1185">Reference proteome</keyword>
<evidence type="ECO:0000313" key="1">
    <source>
        <dbReference type="EMBL" id="PWA51619.1"/>
    </source>
</evidence>
<evidence type="ECO:0000313" key="2">
    <source>
        <dbReference type="Proteomes" id="UP000245207"/>
    </source>
</evidence>
<dbReference type="Proteomes" id="UP000245207">
    <property type="component" value="Unassembled WGS sequence"/>
</dbReference>
<comment type="caution">
    <text evidence="1">The sequence shown here is derived from an EMBL/GenBank/DDBJ whole genome shotgun (WGS) entry which is preliminary data.</text>
</comment>
<reference evidence="1 2" key="1">
    <citation type="journal article" date="2018" name="Mol. Plant">
        <title>The genome of Artemisia annua provides insight into the evolution of Asteraceae family and artemisinin biosynthesis.</title>
        <authorList>
            <person name="Shen Q."/>
            <person name="Zhang L."/>
            <person name="Liao Z."/>
            <person name="Wang S."/>
            <person name="Yan T."/>
            <person name="Shi P."/>
            <person name="Liu M."/>
            <person name="Fu X."/>
            <person name="Pan Q."/>
            <person name="Wang Y."/>
            <person name="Lv Z."/>
            <person name="Lu X."/>
            <person name="Zhang F."/>
            <person name="Jiang W."/>
            <person name="Ma Y."/>
            <person name="Chen M."/>
            <person name="Hao X."/>
            <person name="Li L."/>
            <person name="Tang Y."/>
            <person name="Lv G."/>
            <person name="Zhou Y."/>
            <person name="Sun X."/>
            <person name="Brodelius P.E."/>
            <person name="Rose J.K.C."/>
            <person name="Tang K."/>
        </authorList>
    </citation>
    <scope>NUCLEOTIDE SEQUENCE [LARGE SCALE GENOMIC DNA]</scope>
    <source>
        <strain evidence="2">cv. Huhao1</strain>
        <tissue evidence="1">Leaf</tissue>
    </source>
</reference>